<keyword evidence="2" id="KW-0812">Transmembrane</keyword>
<gene>
    <name evidence="3" type="primary">m161</name>
</gene>
<evidence type="ECO:0000256" key="1">
    <source>
        <dbReference type="SAM" id="MobiDB-lite"/>
    </source>
</evidence>
<sequence length="238" mass="27293">MWLSYQLMMTHIIVFVLFTPTHSKHVCSRTDNMSLKCIEQSPSESMRGFSLTARVIIASSQNLSDFIVACHCPFGNRLDHTISWYVDSEHVATVDGRPDGILQDTVEISGAWQNTSRWRGDRLYFSRGSRISGHRTYCTCRSLHETAVSPELRFDERVYDVYVPSGPRDWKISSTVVLFVISFYFVVCVHLIRSLDRNPKTLIPNDAPFDHGSRNDNPFDFTRMSSTDSERDTFTSEC</sequence>
<name>H2A147_MUHV1</name>
<dbReference type="EMBL" id="HE610451">
    <property type="protein sequence ID" value="CCE56662.1"/>
    <property type="molecule type" value="Genomic_DNA"/>
</dbReference>
<dbReference type="MINT" id="H2A147"/>
<dbReference type="Proteomes" id="UP000155106">
    <property type="component" value="Segment"/>
</dbReference>
<dbReference type="IntAct" id="H2A147">
    <property type="interactions" value="6"/>
</dbReference>
<reference evidence="3 4" key="1">
    <citation type="journal article" date="2013" name="Virology">
        <title>The genome of murine cytomegalovirus is shaped by purifying selection and extensive recombination.</title>
        <authorList>
            <person name="Smith L.M."/>
            <person name="McWhorter A.R."/>
            <person name="Shellam G.R."/>
            <person name="Redwood A.J."/>
        </authorList>
    </citation>
    <scope>NUCLEOTIDE SEQUENCE [LARGE SCALE GENOMIC DNA]</scope>
    <source>
        <strain evidence="3">AA18d</strain>
    </source>
</reference>
<proteinExistence type="predicted"/>
<organismHost>
    <name type="scientific">Mus musculus</name>
    <name type="common">Mouse</name>
    <dbReference type="NCBI Taxonomy" id="10090"/>
</organismHost>
<feature type="transmembrane region" description="Helical" evidence="2">
    <location>
        <begin position="172"/>
        <end position="192"/>
    </location>
</feature>
<keyword evidence="2" id="KW-0472">Membrane</keyword>
<evidence type="ECO:0000313" key="4">
    <source>
        <dbReference type="Proteomes" id="UP000155106"/>
    </source>
</evidence>
<feature type="compositionally biased region" description="Basic and acidic residues" evidence="1">
    <location>
        <begin position="228"/>
        <end position="238"/>
    </location>
</feature>
<keyword evidence="2" id="KW-1133">Transmembrane helix</keyword>
<evidence type="ECO:0000313" key="3">
    <source>
        <dbReference type="EMBL" id="CCE56662.1"/>
    </source>
</evidence>
<feature type="region of interest" description="Disordered" evidence="1">
    <location>
        <begin position="214"/>
        <end position="238"/>
    </location>
</feature>
<organism evidence="3 4">
    <name type="scientific">Murid herpesvirus 1</name>
    <name type="common">MuHV-1</name>
    <name type="synonym">Mouse cytomegalovirus</name>
    <dbReference type="NCBI Taxonomy" id="10366"/>
    <lineage>
        <taxon>Viruses</taxon>
        <taxon>Duplodnaviria</taxon>
        <taxon>Heunggongvirae</taxon>
        <taxon>Peploviricota</taxon>
        <taxon>Herviviricetes</taxon>
        <taxon>Herpesvirales</taxon>
        <taxon>Orthoherpesviridae</taxon>
        <taxon>Betaherpesvirinae</taxon>
        <taxon>Muromegalovirus</taxon>
        <taxon>Muromegalovirus muridbeta1</taxon>
    </lineage>
</organism>
<accession>H2A147</accession>
<protein>
    <submittedName>
        <fullName evidence="3">M161 protein</fullName>
    </submittedName>
</protein>
<evidence type="ECO:0000256" key="2">
    <source>
        <dbReference type="SAM" id="Phobius"/>
    </source>
</evidence>